<sequence length="96" mass="11598">MPLSTCRFRRLVRPLKVSRHFSTIYIKQAIIPLLPHFLRIIQSYIAFFIWTFFTDHCIETIRYQQRNELDARWMECRVVSAICALVHRPIVKTYRG</sequence>
<name>D2A408_TRICA</name>
<reference evidence="1 2" key="1">
    <citation type="journal article" date="2008" name="Nature">
        <title>The genome of the model beetle and pest Tribolium castaneum.</title>
        <authorList>
            <consortium name="Tribolium Genome Sequencing Consortium"/>
            <person name="Richards S."/>
            <person name="Gibbs R.A."/>
            <person name="Weinstock G.M."/>
            <person name="Brown S.J."/>
            <person name="Denell R."/>
            <person name="Beeman R.W."/>
            <person name="Gibbs R."/>
            <person name="Beeman R.W."/>
            <person name="Brown S.J."/>
            <person name="Bucher G."/>
            <person name="Friedrich M."/>
            <person name="Grimmelikhuijzen C.J."/>
            <person name="Klingler M."/>
            <person name="Lorenzen M."/>
            <person name="Richards S."/>
            <person name="Roth S."/>
            <person name="Schroder R."/>
            <person name="Tautz D."/>
            <person name="Zdobnov E.M."/>
            <person name="Muzny D."/>
            <person name="Gibbs R.A."/>
            <person name="Weinstock G.M."/>
            <person name="Attaway T."/>
            <person name="Bell S."/>
            <person name="Buhay C.J."/>
            <person name="Chandrabose M.N."/>
            <person name="Chavez D."/>
            <person name="Clerk-Blankenburg K.P."/>
            <person name="Cree A."/>
            <person name="Dao M."/>
            <person name="Davis C."/>
            <person name="Chacko J."/>
            <person name="Dinh H."/>
            <person name="Dugan-Rocha S."/>
            <person name="Fowler G."/>
            <person name="Garner T.T."/>
            <person name="Garnes J."/>
            <person name="Gnirke A."/>
            <person name="Hawes A."/>
            <person name="Hernandez J."/>
            <person name="Hines S."/>
            <person name="Holder M."/>
            <person name="Hume J."/>
            <person name="Jhangiani S.N."/>
            <person name="Joshi V."/>
            <person name="Khan Z.M."/>
            <person name="Jackson L."/>
            <person name="Kovar C."/>
            <person name="Kowis A."/>
            <person name="Lee S."/>
            <person name="Lewis L.R."/>
            <person name="Margolis J."/>
            <person name="Morgan M."/>
            <person name="Nazareth L.V."/>
            <person name="Nguyen N."/>
            <person name="Okwuonu G."/>
            <person name="Parker D."/>
            <person name="Richards S."/>
            <person name="Ruiz S.J."/>
            <person name="Santibanez J."/>
            <person name="Savard J."/>
            <person name="Scherer S.E."/>
            <person name="Schneider B."/>
            <person name="Sodergren E."/>
            <person name="Tautz D."/>
            <person name="Vattahil S."/>
            <person name="Villasana D."/>
            <person name="White C.S."/>
            <person name="Wright R."/>
            <person name="Park Y."/>
            <person name="Beeman R.W."/>
            <person name="Lord J."/>
            <person name="Oppert B."/>
            <person name="Lorenzen M."/>
            <person name="Brown S."/>
            <person name="Wang L."/>
            <person name="Savard J."/>
            <person name="Tautz D."/>
            <person name="Richards S."/>
            <person name="Weinstock G."/>
            <person name="Gibbs R.A."/>
            <person name="Liu Y."/>
            <person name="Worley K."/>
            <person name="Weinstock G."/>
            <person name="Elsik C.G."/>
            <person name="Reese J.T."/>
            <person name="Elhaik E."/>
            <person name="Landan G."/>
            <person name="Graur D."/>
            <person name="Arensburger P."/>
            <person name="Atkinson P."/>
            <person name="Beeman R.W."/>
            <person name="Beidler J."/>
            <person name="Brown S.J."/>
            <person name="Demuth J.P."/>
            <person name="Drury D.W."/>
            <person name="Du Y.Z."/>
            <person name="Fujiwara H."/>
            <person name="Lorenzen M."/>
            <person name="Maselli V."/>
            <person name="Osanai M."/>
            <person name="Park Y."/>
            <person name="Robertson H.M."/>
            <person name="Tu Z."/>
            <person name="Wang J.J."/>
            <person name="Wang S."/>
            <person name="Richards S."/>
            <person name="Song H."/>
            <person name="Zhang L."/>
            <person name="Sodergren E."/>
            <person name="Werner D."/>
            <person name="Stanke M."/>
            <person name="Morgenstern B."/>
            <person name="Solovyev V."/>
            <person name="Kosarev P."/>
            <person name="Brown G."/>
            <person name="Chen H.C."/>
            <person name="Ermolaeva O."/>
            <person name="Hlavina W."/>
            <person name="Kapustin Y."/>
            <person name="Kiryutin B."/>
            <person name="Kitts P."/>
            <person name="Maglott D."/>
            <person name="Pruitt K."/>
            <person name="Sapojnikov V."/>
            <person name="Souvorov A."/>
            <person name="Mackey A.J."/>
            <person name="Waterhouse R.M."/>
            <person name="Wyder S."/>
            <person name="Zdobnov E.M."/>
            <person name="Zdobnov E.M."/>
            <person name="Wyder S."/>
            <person name="Kriventseva E.V."/>
            <person name="Kadowaki T."/>
            <person name="Bork P."/>
            <person name="Aranda M."/>
            <person name="Bao R."/>
            <person name="Beermann A."/>
            <person name="Berns N."/>
            <person name="Bolognesi R."/>
            <person name="Bonneton F."/>
            <person name="Bopp D."/>
            <person name="Brown S.J."/>
            <person name="Bucher G."/>
            <person name="Butts T."/>
            <person name="Chaumot A."/>
            <person name="Denell R.E."/>
            <person name="Ferrier D.E."/>
            <person name="Friedrich M."/>
            <person name="Gordon C.M."/>
            <person name="Jindra M."/>
            <person name="Klingler M."/>
            <person name="Lan Q."/>
            <person name="Lattorff H.M."/>
            <person name="Laudet V."/>
            <person name="von Levetsow C."/>
            <person name="Liu Z."/>
            <person name="Lutz R."/>
            <person name="Lynch J.A."/>
            <person name="da Fonseca R.N."/>
            <person name="Posnien N."/>
            <person name="Reuter R."/>
            <person name="Roth S."/>
            <person name="Savard J."/>
            <person name="Schinko J.B."/>
            <person name="Schmitt C."/>
            <person name="Schoppmeier M."/>
            <person name="Schroder R."/>
            <person name="Shippy T.D."/>
            <person name="Simonnet F."/>
            <person name="Marques-Souza H."/>
            <person name="Tautz D."/>
            <person name="Tomoyasu Y."/>
            <person name="Trauner J."/>
            <person name="Van der Zee M."/>
            <person name="Vervoort M."/>
            <person name="Wittkopp N."/>
            <person name="Wimmer E.A."/>
            <person name="Yang X."/>
            <person name="Jones A.K."/>
            <person name="Sattelle D.B."/>
            <person name="Ebert P.R."/>
            <person name="Nelson D."/>
            <person name="Scott J.G."/>
            <person name="Beeman R.W."/>
            <person name="Muthukrishnan S."/>
            <person name="Kramer K.J."/>
            <person name="Arakane Y."/>
            <person name="Beeman R.W."/>
            <person name="Zhu Q."/>
            <person name="Hogenkamp D."/>
            <person name="Dixit R."/>
            <person name="Oppert B."/>
            <person name="Jiang H."/>
            <person name="Zou Z."/>
            <person name="Marshall J."/>
            <person name="Elpidina E."/>
            <person name="Vinokurov K."/>
            <person name="Oppert C."/>
            <person name="Zou Z."/>
            <person name="Evans J."/>
            <person name="Lu Z."/>
            <person name="Zhao P."/>
            <person name="Sumathipala N."/>
            <person name="Altincicek B."/>
            <person name="Vilcinskas A."/>
            <person name="Williams M."/>
            <person name="Hultmark D."/>
            <person name="Hetru C."/>
            <person name="Jiang H."/>
            <person name="Grimmelikhuijzen C.J."/>
            <person name="Hauser F."/>
            <person name="Cazzamali G."/>
            <person name="Williamson M."/>
            <person name="Park Y."/>
            <person name="Li B."/>
            <person name="Tanaka Y."/>
            <person name="Predel R."/>
            <person name="Neupert S."/>
            <person name="Schachtner J."/>
            <person name="Verleyen P."/>
            <person name="Raible F."/>
            <person name="Bork P."/>
            <person name="Friedrich M."/>
            <person name="Walden K.K."/>
            <person name="Robertson H.M."/>
            <person name="Angeli S."/>
            <person name="Foret S."/>
            <person name="Bucher G."/>
            <person name="Schuetz S."/>
            <person name="Maleszka R."/>
            <person name="Wimmer E.A."/>
            <person name="Beeman R.W."/>
            <person name="Lorenzen M."/>
            <person name="Tomoyasu Y."/>
            <person name="Miller S.C."/>
            <person name="Grossmann D."/>
            <person name="Bucher G."/>
        </authorList>
    </citation>
    <scope>NUCLEOTIDE SEQUENCE [LARGE SCALE GENOMIC DNA]</scope>
    <source>
        <strain evidence="1 2">Georgia GA2</strain>
    </source>
</reference>
<dbReference type="InParanoid" id="D2A408"/>
<dbReference type="AlphaFoldDB" id="D2A408"/>
<accession>D2A408</accession>
<organism evidence="1 2">
    <name type="scientific">Tribolium castaneum</name>
    <name type="common">Red flour beetle</name>
    <dbReference type="NCBI Taxonomy" id="7070"/>
    <lineage>
        <taxon>Eukaryota</taxon>
        <taxon>Metazoa</taxon>
        <taxon>Ecdysozoa</taxon>
        <taxon>Arthropoda</taxon>
        <taxon>Hexapoda</taxon>
        <taxon>Insecta</taxon>
        <taxon>Pterygota</taxon>
        <taxon>Neoptera</taxon>
        <taxon>Endopterygota</taxon>
        <taxon>Coleoptera</taxon>
        <taxon>Polyphaga</taxon>
        <taxon>Cucujiformia</taxon>
        <taxon>Tenebrionidae</taxon>
        <taxon>Tenebrionidae incertae sedis</taxon>
        <taxon>Tribolium</taxon>
    </lineage>
</organism>
<dbReference type="Proteomes" id="UP000007266">
    <property type="component" value="Linkage group 6"/>
</dbReference>
<gene>
    <name evidence="1" type="primary">GLEAN_15797</name>
    <name evidence="1" type="ORF">TcasGA2_TC015797</name>
</gene>
<evidence type="ECO:0000313" key="1">
    <source>
        <dbReference type="EMBL" id="EFA05593.1"/>
    </source>
</evidence>
<reference evidence="1 2" key="2">
    <citation type="journal article" date="2010" name="Nucleic Acids Res.">
        <title>BeetleBase in 2010: revisions to provide comprehensive genomic information for Tribolium castaneum.</title>
        <authorList>
            <person name="Kim H.S."/>
            <person name="Murphy T."/>
            <person name="Xia J."/>
            <person name="Caragea D."/>
            <person name="Park Y."/>
            <person name="Beeman R.W."/>
            <person name="Lorenzen M.D."/>
            <person name="Butcher S."/>
            <person name="Manak J.R."/>
            <person name="Brown S.J."/>
        </authorList>
    </citation>
    <scope>GENOME REANNOTATION</scope>
    <source>
        <strain evidence="1 2">Georgia GA2</strain>
    </source>
</reference>
<protein>
    <submittedName>
        <fullName evidence="1">Uncharacterized protein</fullName>
    </submittedName>
</protein>
<proteinExistence type="predicted"/>
<dbReference type="EMBL" id="KQ971348">
    <property type="protein sequence ID" value="EFA05593.1"/>
    <property type="molecule type" value="Genomic_DNA"/>
</dbReference>
<keyword evidence="2" id="KW-1185">Reference proteome</keyword>
<dbReference type="HOGENOM" id="CLU_2362447_0_0_1"/>
<evidence type="ECO:0000313" key="2">
    <source>
        <dbReference type="Proteomes" id="UP000007266"/>
    </source>
</evidence>